<gene>
    <name evidence="4" type="ORF">C2845_PM16G16430</name>
</gene>
<feature type="region of interest" description="Disordered" evidence="3">
    <location>
        <begin position="1"/>
        <end position="88"/>
    </location>
</feature>
<feature type="compositionally biased region" description="Low complexity" evidence="3">
    <location>
        <begin position="537"/>
        <end position="550"/>
    </location>
</feature>
<dbReference type="GO" id="GO:0005730">
    <property type="term" value="C:nucleolus"/>
    <property type="evidence" value="ECO:0007669"/>
    <property type="project" value="TreeGrafter"/>
</dbReference>
<comment type="caution">
    <text evidence="4">The sequence shown here is derived from an EMBL/GenBank/DDBJ whole genome shotgun (WGS) entry which is preliminary data.</text>
</comment>
<protein>
    <recommendedName>
        <fullName evidence="6">Protein SPT2 homolog</fullName>
    </recommendedName>
</protein>
<dbReference type="SMART" id="SM00784">
    <property type="entry name" value="SPT2"/>
    <property type="match status" value="1"/>
</dbReference>
<feature type="compositionally biased region" description="Polar residues" evidence="3">
    <location>
        <begin position="334"/>
        <end position="344"/>
    </location>
</feature>
<feature type="compositionally biased region" description="Low complexity" evidence="3">
    <location>
        <begin position="297"/>
        <end position="307"/>
    </location>
</feature>
<dbReference type="GO" id="GO:0006334">
    <property type="term" value="P:nucleosome assembly"/>
    <property type="evidence" value="ECO:0007669"/>
    <property type="project" value="TreeGrafter"/>
</dbReference>
<dbReference type="PANTHER" id="PTHR22691:SF12">
    <property type="entry name" value="OS11G0296800 PROTEIN"/>
    <property type="match status" value="1"/>
</dbReference>
<feature type="region of interest" description="Disordered" evidence="3">
    <location>
        <begin position="292"/>
        <end position="359"/>
    </location>
</feature>
<organism evidence="4 5">
    <name type="scientific">Panicum miliaceum</name>
    <name type="common">Proso millet</name>
    <name type="synonym">Broomcorn millet</name>
    <dbReference type="NCBI Taxonomy" id="4540"/>
    <lineage>
        <taxon>Eukaryota</taxon>
        <taxon>Viridiplantae</taxon>
        <taxon>Streptophyta</taxon>
        <taxon>Embryophyta</taxon>
        <taxon>Tracheophyta</taxon>
        <taxon>Spermatophyta</taxon>
        <taxon>Magnoliopsida</taxon>
        <taxon>Liliopsida</taxon>
        <taxon>Poales</taxon>
        <taxon>Poaceae</taxon>
        <taxon>PACMAD clade</taxon>
        <taxon>Panicoideae</taxon>
        <taxon>Panicodae</taxon>
        <taxon>Paniceae</taxon>
        <taxon>Panicinae</taxon>
        <taxon>Panicum</taxon>
        <taxon>Panicum sect. Panicum</taxon>
    </lineage>
</organism>
<feature type="compositionally biased region" description="Basic and acidic residues" evidence="3">
    <location>
        <begin position="153"/>
        <end position="164"/>
    </location>
</feature>
<dbReference type="AlphaFoldDB" id="A0A3L6PWR9"/>
<feature type="compositionally biased region" description="Polar residues" evidence="3">
    <location>
        <begin position="465"/>
        <end position="481"/>
    </location>
</feature>
<feature type="compositionally biased region" description="Basic and acidic residues" evidence="3">
    <location>
        <begin position="624"/>
        <end position="641"/>
    </location>
</feature>
<evidence type="ECO:0000256" key="3">
    <source>
        <dbReference type="SAM" id="MobiDB-lite"/>
    </source>
</evidence>
<evidence type="ECO:0008006" key="6">
    <source>
        <dbReference type="Google" id="ProtNLM"/>
    </source>
</evidence>
<dbReference type="STRING" id="4540.A0A3L6PWR9"/>
<feature type="compositionally biased region" description="Low complexity" evidence="3">
    <location>
        <begin position="373"/>
        <end position="382"/>
    </location>
</feature>
<evidence type="ECO:0000313" key="4">
    <source>
        <dbReference type="EMBL" id="RLM66118.1"/>
    </source>
</evidence>
<dbReference type="GO" id="GO:0042393">
    <property type="term" value="F:histone binding"/>
    <property type="evidence" value="ECO:0007669"/>
    <property type="project" value="TreeGrafter"/>
</dbReference>
<dbReference type="GO" id="GO:0006360">
    <property type="term" value="P:transcription by RNA polymerase I"/>
    <property type="evidence" value="ECO:0007669"/>
    <property type="project" value="TreeGrafter"/>
</dbReference>
<feature type="region of interest" description="Disordered" evidence="3">
    <location>
        <begin position="153"/>
        <end position="183"/>
    </location>
</feature>
<feature type="compositionally biased region" description="Basic and acidic residues" evidence="3">
    <location>
        <begin position="432"/>
        <end position="461"/>
    </location>
</feature>
<feature type="compositionally biased region" description="Basic and acidic residues" evidence="3">
    <location>
        <begin position="225"/>
        <end position="242"/>
    </location>
</feature>
<dbReference type="InterPro" id="IPR013256">
    <property type="entry name" value="Chromatin_SPT2"/>
</dbReference>
<accession>A0A3L6PWR9</accession>
<proteinExistence type="inferred from homology"/>
<evidence type="ECO:0000256" key="1">
    <source>
        <dbReference type="ARBA" id="ARBA00006461"/>
    </source>
</evidence>
<feature type="compositionally biased region" description="Polar residues" evidence="3">
    <location>
        <begin position="583"/>
        <end position="623"/>
    </location>
</feature>
<feature type="region of interest" description="Disordered" evidence="3">
    <location>
        <begin position="733"/>
        <end position="755"/>
    </location>
</feature>
<dbReference type="EMBL" id="PQIB02000015">
    <property type="protein sequence ID" value="RLM66118.1"/>
    <property type="molecule type" value="Genomic_DNA"/>
</dbReference>
<dbReference type="Pfam" id="PF08243">
    <property type="entry name" value="SPT2"/>
    <property type="match status" value="1"/>
</dbReference>
<dbReference type="PANTHER" id="PTHR22691">
    <property type="entry name" value="YEAST SPT2-RELATED"/>
    <property type="match status" value="1"/>
</dbReference>
<feature type="compositionally biased region" description="Basic and acidic residues" evidence="3">
    <location>
        <begin position="733"/>
        <end position="746"/>
    </location>
</feature>
<feature type="compositionally biased region" description="Basic and acidic residues" evidence="3">
    <location>
        <begin position="308"/>
        <end position="320"/>
    </location>
</feature>
<sequence length="755" mass="84993">MPEHSKSKSPLSLAISPPNRAPFSSLQGSSQPRCSLRPPSLPIRLRRRSPRQPPSRSSSSSPPPPSAPPSGVESEAPPKRRKVEVGFQRSPYYTIRETVANLRGCVLQVCQGTESRKKDAAVEILKEMKDVMELSKKARLGLSSAAEPVKLFEKPAAKAPEDKPAGNVPSAEKSQVPPTSLAGNFVHSIGGDLPIKPDNSDTAAHMLLVETKKGLKPRDSGILKLIRRDPGDNEGLRIRDQLEYEYEDEYYDQDEYEEDGSGAGDEYVEEEEPLEGQKEILELRERLKEQIRRKAKAAAASAAGRSSSSHDRVPPTRDNKFGSFFGPSKPRDVPSSSKVQNRVNGHQHKPKIVNEVKKKAEALKDNRDYSFLLSDDADLSSSPKEKSAARSSLSQKADREVMHSAAKSKAPTSQPARLSNGYGSKNTLSTQRHAEGRVDSMRREALSNRERVVSRDSERMHSIVRNGSNQASDSKITSQKLPTKGPIANRHLSKNLNDPALRKGSVASRHEIDRPKSSQSQRMQSAGQRPQLSSHGQRPQQSVQQRPQQSLPNRRPQHVSQGQRSQQSLQSQRTQHSLQSQRPQQSSHVQKLQSSQTHRPQMQSNRSQSMQVQRLLSSQGQYSEQRRVQANDRVKQVERQIRPPSKPMPSRPLSSNGIRDDHAKRKQVVKRRFDGDEDEEDPLAMIRNMFGYDPRKYAGRDEDDSDMEADFATIEREEKRSARIARQEDEEQLRLIEEEERREQERKRRKMARGQ</sequence>
<keyword evidence="2" id="KW-0175">Coiled coil</keyword>
<feature type="compositionally biased region" description="Polar residues" evidence="3">
    <location>
        <begin position="172"/>
        <end position="182"/>
    </location>
</feature>
<feature type="region of interest" description="Disordered" evidence="3">
    <location>
        <begin position="373"/>
        <end position="682"/>
    </location>
</feature>
<feature type="compositionally biased region" description="Low complexity" evidence="3">
    <location>
        <begin position="560"/>
        <end position="582"/>
    </location>
</feature>
<dbReference type="OrthoDB" id="672903at2759"/>
<comment type="similarity">
    <text evidence="1">Belongs to the SPT2 family.</text>
</comment>
<feature type="compositionally biased region" description="Low complexity" evidence="3">
    <location>
        <begin position="29"/>
        <end position="38"/>
    </location>
</feature>
<evidence type="ECO:0000313" key="5">
    <source>
        <dbReference type="Proteomes" id="UP000275267"/>
    </source>
</evidence>
<feature type="compositionally biased region" description="Polar residues" evidence="3">
    <location>
        <begin position="517"/>
        <end position="536"/>
    </location>
</feature>
<feature type="compositionally biased region" description="Acidic residues" evidence="3">
    <location>
        <begin position="243"/>
        <end position="274"/>
    </location>
</feature>
<name>A0A3L6PWR9_PANMI</name>
<evidence type="ECO:0000256" key="2">
    <source>
        <dbReference type="ARBA" id="ARBA00023054"/>
    </source>
</evidence>
<feature type="region of interest" description="Disordered" evidence="3">
    <location>
        <begin position="225"/>
        <end position="279"/>
    </location>
</feature>
<feature type="compositionally biased region" description="Polar residues" evidence="3">
    <location>
        <begin position="410"/>
        <end position="431"/>
    </location>
</feature>
<keyword evidence="5" id="KW-1185">Reference proteome</keyword>
<dbReference type="GO" id="GO:0003677">
    <property type="term" value="F:DNA binding"/>
    <property type="evidence" value="ECO:0007669"/>
    <property type="project" value="TreeGrafter"/>
</dbReference>
<dbReference type="Proteomes" id="UP000275267">
    <property type="component" value="Unassembled WGS sequence"/>
</dbReference>
<reference evidence="5" key="1">
    <citation type="journal article" date="2019" name="Nat. Commun.">
        <title>The genome of broomcorn millet.</title>
        <authorList>
            <person name="Zou C."/>
            <person name="Miki D."/>
            <person name="Li D."/>
            <person name="Tang Q."/>
            <person name="Xiao L."/>
            <person name="Rajput S."/>
            <person name="Deng P."/>
            <person name="Jia W."/>
            <person name="Huang R."/>
            <person name="Zhang M."/>
            <person name="Sun Y."/>
            <person name="Hu J."/>
            <person name="Fu X."/>
            <person name="Schnable P.S."/>
            <person name="Li F."/>
            <person name="Zhang H."/>
            <person name="Feng B."/>
            <person name="Zhu X."/>
            <person name="Liu R."/>
            <person name="Schnable J.C."/>
            <person name="Zhu J.-K."/>
            <person name="Zhang H."/>
        </authorList>
    </citation>
    <scope>NUCLEOTIDE SEQUENCE [LARGE SCALE GENOMIC DNA]</scope>
</reference>